<dbReference type="RefSeq" id="XP_013409100.1">
    <property type="nucleotide sequence ID" value="XM_013553646.1"/>
</dbReference>
<dbReference type="GO" id="GO:0010468">
    <property type="term" value="P:regulation of gene expression"/>
    <property type="evidence" value="ECO:0007669"/>
    <property type="project" value="UniProtKB-ARBA"/>
</dbReference>
<protein>
    <recommendedName>
        <fullName evidence="3">RWD domain-containing protein 3</fullName>
    </recommendedName>
</protein>
<dbReference type="PROSITE" id="PS50908">
    <property type="entry name" value="RWD"/>
    <property type="match status" value="1"/>
</dbReference>
<reference evidence="8" key="1">
    <citation type="submission" date="2025-08" db="UniProtKB">
        <authorList>
            <consortium name="RefSeq"/>
        </authorList>
    </citation>
    <scope>IDENTIFICATION</scope>
    <source>
        <tissue evidence="8">Gonads</tissue>
    </source>
</reference>
<dbReference type="CDD" id="cd24164">
    <property type="entry name" value="RWDD3_C"/>
    <property type="match status" value="1"/>
</dbReference>
<keyword evidence="4" id="KW-0963">Cytoplasm</keyword>
<evidence type="ECO:0000256" key="2">
    <source>
        <dbReference type="ARBA" id="ARBA00004496"/>
    </source>
</evidence>
<keyword evidence="5" id="KW-0539">Nucleus</keyword>
<evidence type="ECO:0000313" key="7">
    <source>
        <dbReference type="Proteomes" id="UP000085678"/>
    </source>
</evidence>
<dbReference type="GO" id="GO:0005737">
    <property type="term" value="C:cytoplasm"/>
    <property type="evidence" value="ECO:0007669"/>
    <property type="project" value="UniProtKB-SubCell"/>
</dbReference>
<evidence type="ECO:0000259" key="6">
    <source>
        <dbReference type="PROSITE" id="PS50908"/>
    </source>
</evidence>
<dbReference type="FunFam" id="3.10.110.10:FF:000050">
    <property type="entry name" value="eIF-2-alpha kinase GCN2"/>
    <property type="match status" value="1"/>
</dbReference>
<dbReference type="GO" id="GO:1902073">
    <property type="term" value="P:positive regulation of hypoxia-inducible factor-1alpha signaling pathway"/>
    <property type="evidence" value="ECO:0007669"/>
    <property type="project" value="InterPro"/>
</dbReference>
<dbReference type="KEGG" id="lak:106172766"/>
<evidence type="ECO:0000256" key="3">
    <source>
        <dbReference type="ARBA" id="ARBA00015444"/>
    </source>
</evidence>
<dbReference type="AlphaFoldDB" id="A0A1S3JFA9"/>
<organism evidence="7 8">
    <name type="scientific">Lingula anatina</name>
    <name type="common">Brachiopod</name>
    <name type="synonym">Lingula unguis</name>
    <dbReference type="NCBI Taxonomy" id="7574"/>
    <lineage>
        <taxon>Eukaryota</taxon>
        <taxon>Metazoa</taxon>
        <taxon>Spiralia</taxon>
        <taxon>Lophotrochozoa</taxon>
        <taxon>Brachiopoda</taxon>
        <taxon>Linguliformea</taxon>
        <taxon>Lingulata</taxon>
        <taxon>Lingulida</taxon>
        <taxon>Linguloidea</taxon>
        <taxon>Lingulidae</taxon>
        <taxon>Lingula</taxon>
    </lineage>
</organism>
<dbReference type="SMART" id="SM00591">
    <property type="entry name" value="RWD"/>
    <property type="match status" value="1"/>
</dbReference>
<dbReference type="GO" id="GO:0033554">
    <property type="term" value="P:cellular response to stress"/>
    <property type="evidence" value="ECO:0007669"/>
    <property type="project" value="UniProtKB-ARBA"/>
</dbReference>
<dbReference type="InterPro" id="IPR016135">
    <property type="entry name" value="UBQ-conjugating_enzyme/RWD"/>
</dbReference>
<evidence type="ECO:0000256" key="4">
    <source>
        <dbReference type="ARBA" id="ARBA00022490"/>
    </source>
</evidence>
<gene>
    <name evidence="8" type="primary">LOC106172766</name>
</gene>
<dbReference type="OMA" id="GITFRIQ"/>
<name>A0A1S3JFA9_LINAN</name>
<evidence type="ECO:0000256" key="1">
    <source>
        <dbReference type="ARBA" id="ARBA00004123"/>
    </source>
</evidence>
<evidence type="ECO:0000256" key="5">
    <source>
        <dbReference type="ARBA" id="ARBA00023242"/>
    </source>
</evidence>
<dbReference type="GO" id="GO:0033235">
    <property type="term" value="P:positive regulation of protein sumoylation"/>
    <property type="evidence" value="ECO:0007669"/>
    <property type="project" value="InterPro"/>
</dbReference>
<keyword evidence="7" id="KW-1185">Reference proteome</keyword>
<dbReference type="Proteomes" id="UP000085678">
    <property type="component" value="Unplaced"/>
</dbReference>
<dbReference type="PANTHER" id="PTHR15628:SF1">
    <property type="entry name" value="RWD DOMAIN-CONTAINING PROTEIN 3"/>
    <property type="match status" value="1"/>
</dbReference>
<dbReference type="OrthoDB" id="167315at2759"/>
<comment type="subcellular location">
    <subcellularLocation>
        <location evidence="2">Cytoplasm</location>
    </subcellularLocation>
    <subcellularLocation>
        <location evidence="1">Nucleus</location>
    </subcellularLocation>
</comment>
<dbReference type="CDD" id="cd23819">
    <property type="entry name" value="RWD_RWDD3"/>
    <property type="match status" value="1"/>
</dbReference>
<dbReference type="GO" id="GO:0005634">
    <property type="term" value="C:nucleus"/>
    <property type="evidence" value="ECO:0007669"/>
    <property type="project" value="UniProtKB-SubCell"/>
</dbReference>
<dbReference type="Gene3D" id="3.10.110.10">
    <property type="entry name" value="Ubiquitin Conjugating Enzyme"/>
    <property type="match status" value="1"/>
</dbReference>
<dbReference type="Pfam" id="PF05773">
    <property type="entry name" value="RWD"/>
    <property type="match status" value="1"/>
</dbReference>
<proteinExistence type="predicted"/>
<dbReference type="GeneID" id="106172766"/>
<sequence length="305" mass="34653">MAEDEIEVLQAIFCGPAEFEVFHAKQDIGSSSLYTMKIKIKSESSDTQLKNTQTEIVLDAIFTMKPTYPNSIPDINLKSANLNQEEIEKLTFDLVQFANTLVGEVMVMEIVQWLQQNAVRYSSRVFKTEEKPYEEPEDQDNKPQKCTAKLETLVENVTSPDTQHLSARAKDNCEDIGKEIIVLQLDHMRSKAKYVKTICKWTEQLGLVGRLIFQGKNILIILEGTSANIRKYLVNHRTANVDIDSKGKSCKERMLSVLSRKTVENFNFSNFQVLELKSDIDVAAVFMEINLSDVYTSSILSSLKH</sequence>
<dbReference type="PANTHER" id="PTHR15628">
    <property type="entry name" value="RWD DOMAIN-CONTAINING PROTEIN 3"/>
    <property type="match status" value="1"/>
</dbReference>
<accession>A0A1S3JFA9</accession>
<dbReference type="SUPFAM" id="SSF54495">
    <property type="entry name" value="UBC-like"/>
    <property type="match status" value="1"/>
</dbReference>
<dbReference type="InterPro" id="IPR038840">
    <property type="entry name" value="RWDD3"/>
</dbReference>
<evidence type="ECO:0000313" key="8">
    <source>
        <dbReference type="RefSeq" id="XP_013409100.1"/>
    </source>
</evidence>
<feature type="domain" description="RWD" evidence="6">
    <location>
        <begin position="4"/>
        <end position="121"/>
    </location>
</feature>
<dbReference type="InParanoid" id="A0A1S3JFA9"/>
<dbReference type="InterPro" id="IPR006575">
    <property type="entry name" value="RWD_dom"/>
</dbReference>